<dbReference type="SUPFAM" id="SSF56784">
    <property type="entry name" value="HAD-like"/>
    <property type="match status" value="1"/>
</dbReference>
<dbReference type="InterPro" id="IPR023299">
    <property type="entry name" value="ATPase_P-typ_cyto_dom_N"/>
</dbReference>
<dbReference type="EMBL" id="MTYJ01000037">
    <property type="protein sequence ID" value="OQV19583.1"/>
    <property type="molecule type" value="Genomic_DNA"/>
</dbReference>
<feature type="domain" description="Cation-transporting P-type ATPase C-terminal" evidence="18">
    <location>
        <begin position="277"/>
        <end position="460"/>
    </location>
</feature>
<dbReference type="GO" id="GO:0016887">
    <property type="term" value="F:ATP hydrolysis activity"/>
    <property type="evidence" value="ECO:0007669"/>
    <property type="project" value="InterPro"/>
</dbReference>
<evidence type="ECO:0000256" key="16">
    <source>
        <dbReference type="ARBA" id="ARBA00048694"/>
    </source>
</evidence>
<reference evidence="20" key="1">
    <citation type="submission" date="2017-01" db="EMBL/GenBank/DDBJ databases">
        <title>Comparative genomics of anhydrobiosis in the tardigrade Hypsibius dujardini.</title>
        <authorList>
            <person name="Yoshida Y."/>
            <person name="Koutsovoulos G."/>
            <person name="Laetsch D."/>
            <person name="Stevens L."/>
            <person name="Kumar S."/>
            <person name="Horikawa D."/>
            <person name="Ishino K."/>
            <person name="Komine S."/>
            <person name="Tomita M."/>
            <person name="Blaxter M."/>
            <person name="Arakawa K."/>
        </authorList>
    </citation>
    <scope>NUCLEOTIDE SEQUENCE [LARGE SCALE GENOMIC DNA]</scope>
    <source>
        <strain evidence="20">Z151</strain>
    </source>
</reference>
<dbReference type="InterPro" id="IPR001757">
    <property type="entry name" value="P_typ_ATPase"/>
</dbReference>
<evidence type="ECO:0000256" key="7">
    <source>
        <dbReference type="ARBA" id="ARBA00022796"/>
    </source>
</evidence>
<evidence type="ECO:0000256" key="12">
    <source>
        <dbReference type="ARBA" id="ARBA00022989"/>
    </source>
</evidence>
<evidence type="ECO:0000256" key="10">
    <source>
        <dbReference type="ARBA" id="ARBA00022842"/>
    </source>
</evidence>
<dbReference type="PANTHER" id="PTHR24093">
    <property type="entry name" value="CATION TRANSPORTING ATPASE"/>
    <property type="match status" value="1"/>
</dbReference>
<dbReference type="PRINTS" id="PR00119">
    <property type="entry name" value="CATATPASE"/>
</dbReference>
<keyword evidence="3" id="KW-0109">Calcium transport</keyword>
<name>A0A1W0WWL2_HYPEX</name>
<keyword evidence="6" id="KW-0547">Nucleotide-binding</keyword>
<dbReference type="GO" id="GO:0005524">
    <property type="term" value="F:ATP binding"/>
    <property type="evidence" value="ECO:0007669"/>
    <property type="project" value="UniProtKB-KW"/>
</dbReference>
<keyword evidence="11" id="KW-1278">Translocase</keyword>
<keyword evidence="5" id="KW-0479">Metal-binding</keyword>
<organism evidence="19 20">
    <name type="scientific">Hypsibius exemplaris</name>
    <name type="common">Freshwater tardigrade</name>
    <dbReference type="NCBI Taxonomy" id="2072580"/>
    <lineage>
        <taxon>Eukaryota</taxon>
        <taxon>Metazoa</taxon>
        <taxon>Ecdysozoa</taxon>
        <taxon>Tardigrada</taxon>
        <taxon>Eutardigrada</taxon>
        <taxon>Parachela</taxon>
        <taxon>Hypsibioidea</taxon>
        <taxon>Hypsibiidae</taxon>
        <taxon>Hypsibius</taxon>
    </lineage>
</organism>
<evidence type="ECO:0000256" key="9">
    <source>
        <dbReference type="ARBA" id="ARBA00022840"/>
    </source>
</evidence>
<dbReference type="Pfam" id="PF00689">
    <property type="entry name" value="Cation_ATPase_C"/>
    <property type="match status" value="1"/>
</dbReference>
<keyword evidence="14" id="KW-0406">Ion transport</keyword>
<comment type="catalytic activity">
    <reaction evidence="16">
        <text>Ca(2+)(in) + ATP + H2O = Ca(2+)(out) + ADP + phosphate + H(+)</text>
        <dbReference type="Rhea" id="RHEA:18105"/>
        <dbReference type="ChEBI" id="CHEBI:15377"/>
        <dbReference type="ChEBI" id="CHEBI:15378"/>
        <dbReference type="ChEBI" id="CHEBI:29108"/>
        <dbReference type="ChEBI" id="CHEBI:30616"/>
        <dbReference type="ChEBI" id="CHEBI:43474"/>
        <dbReference type="ChEBI" id="CHEBI:456216"/>
        <dbReference type="EC" id="7.2.2.10"/>
    </reaction>
</comment>
<keyword evidence="8" id="KW-0106">Calcium</keyword>
<dbReference type="InterPro" id="IPR006068">
    <property type="entry name" value="ATPase_P-typ_cation-transptr_C"/>
</dbReference>
<dbReference type="Pfam" id="PF00702">
    <property type="entry name" value="Hydrolase"/>
    <property type="match status" value="1"/>
</dbReference>
<feature type="transmembrane region" description="Helical" evidence="17">
    <location>
        <begin position="377"/>
        <end position="397"/>
    </location>
</feature>
<evidence type="ECO:0000256" key="5">
    <source>
        <dbReference type="ARBA" id="ARBA00022723"/>
    </source>
</evidence>
<evidence type="ECO:0000256" key="8">
    <source>
        <dbReference type="ARBA" id="ARBA00022837"/>
    </source>
</evidence>
<evidence type="ECO:0000256" key="1">
    <source>
        <dbReference type="ARBA" id="ARBA00004127"/>
    </source>
</evidence>
<dbReference type="PANTHER" id="PTHR24093:SF369">
    <property type="entry name" value="CALCIUM-TRANSPORTING ATPASE"/>
    <property type="match status" value="1"/>
</dbReference>
<keyword evidence="2" id="KW-0813">Transport</keyword>
<dbReference type="GO" id="GO:0005886">
    <property type="term" value="C:plasma membrane"/>
    <property type="evidence" value="ECO:0007669"/>
    <property type="project" value="TreeGrafter"/>
</dbReference>
<comment type="caution">
    <text evidence="19">The sequence shown here is derived from an EMBL/GenBank/DDBJ whole genome shotgun (WGS) entry which is preliminary data.</text>
</comment>
<dbReference type="GO" id="GO:0012505">
    <property type="term" value="C:endomembrane system"/>
    <property type="evidence" value="ECO:0007669"/>
    <property type="project" value="UniProtKB-SubCell"/>
</dbReference>
<dbReference type="SUPFAM" id="SSF81665">
    <property type="entry name" value="Calcium ATPase, transmembrane domain M"/>
    <property type="match status" value="1"/>
</dbReference>
<dbReference type="Gene3D" id="3.40.1110.10">
    <property type="entry name" value="Calcium-transporting ATPase, cytoplasmic domain N"/>
    <property type="match status" value="1"/>
</dbReference>
<dbReference type="FunFam" id="3.40.50.1000:FF:000144">
    <property type="entry name" value="copper-transporting ATPase 1 isoform X2"/>
    <property type="match status" value="1"/>
</dbReference>
<evidence type="ECO:0000256" key="15">
    <source>
        <dbReference type="ARBA" id="ARBA00023136"/>
    </source>
</evidence>
<keyword evidence="10" id="KW-0460">Magnesium</keyword>
<dbReference type="SUPFAM" id="SSF81660">
    <property type="entry name" value="Metal cation-transporting ATPase, ATP-binding domain N"/>
    <property type="match status" value="1"/>
</dbReference>
<dbReference type="Proteomes" id="UP000192578">
    <property type="component" value="Unassembled WGS sequence"/>
</dbReference>
<evidence type="ECO:0000313" key="20">
    <source>
        <dbReference type="Proteomes" id="UP000192578"/>
    </source>
</evidence>
<dbReference type="InterPro" id="IPR036412">
    <property type="entry name" value="HAD-like_sf"/>
</dbReference>
<keyword evidence="13" id="KW-0186">Copper</keyword>
<evidence type="ECO:0000256" key="14">
    <source>
        <dbReference type="ARBA" id="ARBA00023065"/>
    </source>
</evidence>
<dbReference type="OrthoDB" id="116380at2759"/>
<sequence>MAPDGSVEKLSDASRSKLLDTVVHPMASTGLRTICSAFKDVVASFDAVADHQQPVPALDDEDCITGGLTCLAIFGIEDPVRPEVPSAIVRCRQAGITVRMVTGDNVDTATSIAAKCGIITAEDLEGNVAVMEGLQFNQRIRDEKGEIEQAKFDQVWPGLRVLARSTPQDKHTLVEGMINSKVTKYREVVAVTGDGTNDAPALKKADVGFAMGIAGTEVAKEASDIIITDDNFISIVQACMWGRNIYDNICKFLQFQLTVNVTALVVSITTACAIGETPLKAVPMLWINLIQDTLASLALATEPPSEHLLERKPYGRTANILSETMIRNIAGQGVYQLSVIFFLSFDNQLFHLHPERRHLIHEADPQALQSSRQFDTVIFNAFVLMTVFNLVNARCIHNERNVFARIFRNIFFVVIFLTMLVTQAIVVELGGNAFKTTGLSWQQWLLCLAFGLGSLLWYQVLVCIPPDLITDAANRFLSFVKSLSLCRDNALGSPAAFRFKAFEND</sequence>
<evidence type="ECO:0000256" key="13">
    <source>
        <dbReference type="ARBA" id="ARBA00023008"/>
    </source>
</evidence>
<evidence type="ECO:0000256" key="11">
    <source>
        <dbReference type="ARBA" id="ARBA00022967"/>
    </source>
</evidence>
<evidence type="ECO:0000313" key="19">
    <source>
        <dbReference type="EMBL" id="OQV19583.1"/>
    </source>
</evidence>
<keyword evidence="7" id="KW-0187">Copper transport</keyword>
<keyword evidence="20" id="KW-1185">Reference proteome</keyword>
<evidence type="ECO:0000256" key="4">
    <source>
        <dbReference type="ARBA" id="ARBA00022692"/>
    </source>
</evidence>
<dbReference type="GO" id="GO:0005388">
    <property type="term" value="F:P-type calcium transporter activity"/>
    <property type="evidence" value="ECO:0007669"/>
    <property type="project" value="UniProtKB-EC"/>
</dbReference>
<evidence type="ECO:0000256" key="6">
    <source>
        <dbReference type="ARBA" id="ARBA00022741"/>
    </source>
</evidence>
<feature type="transmembrane region" description="Helical" evidence="17">
    <location>
        <begin position="409"/>
        <end position="429"/>
    </location>
</feature>
<proteinExistence type="predicted"/>
<comment type="subcellular location">
    <subcellularLocation>
        <location evidence="1">Endomembrane system</location>
        <topology evidence="1">Multi-pass membrane protein</topology>
    </subcellularLocation>
</comment>
<dbReference type="Gene3D" id="1.20.1110.10">
    <property type="entry name" value="Calcium-transporting ATPase, transmembrane domain"/>
    <property type="match status" value="1"/>
</dbReference>
<protein>
    <submittedName>
        <fullName evidence="19">Plasma membrane calcium-transporting ATPase 1</fullName>
    </submittedName>
</protein>
<evidence type="ECO:0000256" key="3">
    <source>
        <dbReference type="ARBA" id="ARBA00022568"/>
    </source>
</evidence>
<dbReference type="InterPro" id="IPR023298">
    <property type="entry name" value="ATPase_P-typ_TM_dom_sf"/>
</dbReference>
<dbReference type="GO" id="GO:0006825">
    <property type="term" value="P:copper ion transport"/>
    <property type="evidence" value="ECO:0007669"/>
    <property type="project" value="UniProtKB-KW"/>
</dbReference>
<evidence type="ECO:0000256" key="2">
    <source>
        <dbReference type="ARBA" id="ARBA00022448"/>
    </source>
</evidence>
<dbReference type="Gene3D" id="3.40.50.1000">
    <property type="entry name" value="HAD superfamily/HAD-like"/>
    <property type="match status" value="1"/>
</dbReference>
<keyword evidence="9" id="KW-0067">ATP-binding</keyword>
<evidence type="ECO:0000259" key="18">
    <source>
        <dbReference type="Pfam" id="PF00689"/>
    </source>
</evidence>
<evidence type="ECO:0000256" key="17">
    <source>
        <dbReference type="SAM" id="Phobius"/>
    </source>
</evidence>
<accession>A0A1W0WWL2</accession>
<dbReference type="InterPro" id="IPR023214">
    <property type="entry name" value="HAD_sf"/>
</dbReference>
<dbReference type="GO" id="GO:0046872">
    <property type="term" value="F:metal ion binding"/>
    <property type="evidence" value="ECO:0007669"/>
    <property type="project" value="UniProtKB-KW"/>
</dbReference>
<dbReference type="NCBIfam" id="TIGR01494">
    <property type="entry name" value="ATPase_P-type"/>
    <property type="match status" value="1"/>
</dbReference>
<keyword evidence="12 17" id="KW-1133">Transmembrane helix</keyword>
<dbReference type="GO" id="GO:0051480">
    <property type="term" value="P:regulation of cytosolic calcium ion concentration"/>
    <property type="evidence" value="ECO:0007669"/>
    <property type="project" value="TreeGrafter"/>
</dbReference>
<keyword evidence="15 17" id="KW-0472">Membrane</keyword>
<dbReference type="AlphaFoldDB" id="A0A1W0WWL2"/>
<gene>
    <name evidence="19" type="ORF">BV898_06357</name>
</gene>
<feature type="transmembrane region" description="Helical" evidence="17">
    <location>
        <begin position="441"/>
        <end position="458"/>
    </location>
</feature>
<keyword evidence="4 17" id="KW-0812">Transmembrane</keyword>
<dbReference type="FunFam" id="1.20.1110.10:FF:000039">
    <property type="entry name" value="Calcium-transporting ATPase"/>
    <property type="match status" value="1"/>
</dbReference>